<dbReference type="GO" id="GO:0007021">
    <property type="term" value="P:tubulin complex assembly"/>
    <property type="evidence" value="ECO:0007669"/>
    <property type="project" value="InterPro"/>
</dbReference>
<dbReference type="GO" id="GO:0000226">
    <property type="term" value="P:microtubule cytoskeleton organization"/>
    <property type="evidence" value="ECO:0007669"/>
    <property type="project" value="TreeGrafter"/>
</dbReference>
<feature type="region of interest" description="Disordered" evidence="2">
    <location>
        <begin position="290"/>
        <end position="310"/>
    </location>
</feature>
<dbReference type="PROSITE" id="PS50077">
    <property type="entry name" value="HEAT_REPEAT"/>
    <property type="match status" value="1"/>
</dbReference>
<feature type="repeat" description="HEAT" evidence="1">
    <location>
        <begin position="320"/>
        <end position="357"/>
    </location>
</feature>
<dbReference type="InterPro" id="IPR021133">
    <property type="entry name" value="HEAT_type_2"/>
</dbReference>
<feature type="non-terminal residue" evidence="4">
    <location>
        <position position="396"/>
    </location>
</feature>
<evidence type="ECO:0000313" key="4">
    <source>
        <dbReference type="EMBL" id="KAK7799829.1"/>
    </source>
</evidence>
<dbReference type="SUPFAM" id="SSF48371">
    <property type="entry name" value="ARM repeat"/>
    <property type="match status" value="1"/>
</dbReference>
<comment type="caution">
    <text evidence="4">The sequence shown here is derived from an EMBL/GenBank/DDBJ whole genome shotgun (WGS) entry which is preliminary data.</text>
</comment>
<dbReference type="InterPro" id="IPR033162">
    <property type="entry name" value="TBCD"/>
</dbReference>
<dbReference type="GO" id="GO:0048487">
    <property type="term" value="F:beta-tubulin binding"/>
    <property type="evidence" value="ECO:0007669"/>
    <property type="project" value="InterPro"/>
</dbReference>
<dbReference type="GO" id="GO:0007023">
    <property type="term" value="P:post-chaperonin tubulin folding pathway"/>
    <property type="evidence" value="ECO:0007669"/>
    <property type="project" value="InterPro"/>
</dbReference>
<sequence length="396" mass="44446">MIIMDKYQEQPHLLDPHLEWMMNSLLDLVQDETSLPGLVHLAFKFLYVITKVRGYKVFLRLFPHEVANVQPVLDMCTGQNPKDHESYLVVSDKARDAAAVLVSKFIVRPDVKQRKMASFLDWSLCTLAHSSLQTIEGVIVMDGMLQALVSTSDSLWICVTVGTGTVSKLPCECGSLTVTVEEEEEVVVRGEQRKQWRLCQQQEQQWDTSLVMGGCMPPPAALSCMFSSAANTVLQCLEGCRLPESNQTLLRKLGVKLVQRLGLTFLKPKVATWRYQRGSRSLAANLQLSAPGKSEQKPLSDSLTSDGDEDYDVPEGVESVIEQLLTGLKDKDTVVRWSAAKGIGRMAGRLPRELADDVVGSVLDCFRRRIRHGMVDVWHWRNWGDEACCCHRDSQR</sequence>
<evidence type="ECO:0000256" key="2">
    <source>
        <dbReference type="SAM" id="MobiDB-lite"/>
    </source>
</evidence>
<dbReference type="GO" id="GO:0016328">
    <property type="term" value="C:lateral plasma membrane"/>
    <property type="evidence" value="ECO:0007669"/>
    <property type="project" value="TreeGrafter"/>
</dbReference>
<dbReference type="GO" id="GO:0005096">
    <property type="term" value="F:GTPase activator activity"/>
    <property type="evidence" value="ECO:0007669"/>
    <property type="project" value="InterPro"/>
</dbReference>
<dbReference type="InterPro" id="IPR058033">
    <property type="entry name" value="ARM_TBCD_2nd"/>
</dbReference>
<dbReference type="GO" id="GO:0070830">
    <property type="term" value="P:bicellular tight junction assembly"/>
    <property type="evidence" value="ECO:0007669"/>
    <property type="project" value="TreeGrafter"/>
</dbReference>
<protein>
    <recommendedName>
        <fullName evidence="3">Tubulin-folding cofactor D ARM repeats domain-containing protein</fullName>
    </recommendedName>
</protein>
<dbReference type="Pfam" id="PF23579">
    <property type="entry name" value="ARM_TBCD"/>
    <property type="match status" value="1"/>
</dbReference>
<evidence type="ECO:0000259" key="3">
    <source>
        <dbReference type="Pfam" id="PF25767"/>
    </source>
</evidence>
<evidence type="ECO:0000313" key="5">
    <source>
        <dbReference type="Proteomes" id="UP001488838"/>
    </source>
</evidence>
<dbReference type="Proteomes" id="UP001488838">
    <property type="component" value="Unassembled WGS sequence"/>
</dbReference>
<dbReference type="GO" id="GO:0034333">
    <property type="term" value="P:adherens junction assembly"/>
    <property type="evidence" value="ECO:0007669"/>
    <property type="project" value="TreeGrafter"/>
</dbReference>
<dbReference type="Pfam" id="PF25767">
    <property type="entry name" value="ARM_TBCD_2nd"/>
    <property type="match status" value="1"/>
</dbReference>
<keyword evidence="5" id="KW-1185">Reference proteome</keyword>
<gene>
    <name evidence="4" type="ORF">U0070_006811</name>
</gene>
<evidence type="ECO:0000256" key="1">
    <source>
        <dbReference type="PROSITE-ProRule" id="PRU00103"/>
    </source>
</evidence>
<reference evidence="4 5" key="1">
    <citation type="journal article" date="2023" name="bioRxiv">
        <title>Conserved and derived expression patterns and positive selection on dental genes reveal complex evolutionary context of ever-growing rodent molars.</title>
        <authorList>
            <person name="Calamari Z.T."/>
            <person name="Song A."/>
            <person name="Cohen E."/>
            <person name="Akter M."/>
            <person name="Roy R.D."/>
            <person name="Hallikas O."/>
            <person name="Christensen M.M."/>
            <person name="Li P."/>
            <person name="Marangoni P."/>
            <person name="Jernvall J."/>
            <person name="Klein O.D."/>
        </authorList>
    </citation>
    <scope>NUCLEOTIDE SEQUENCE [LARGE SCALE GENOMIC DNA]</scope>
    <source>
        <strain evidence="4">V071</strain>
    </source>
</reference>
<accession>A0AAW0HD70</accession>
<feature type="domain" description="Tubulin-folding cofactor D ARM repeats" evidence="3">
    <location>
        <begin position="249"/>
        <end position="372"/>
    </location>
</feature>
<dbReference type="AlphaFoldDB" id="A0AAW0HD70"/>
<dbReference type="InterPro" id="IPR016024">
    <property type="entry name" value="ARM-type_fold"/>
</dbReference>
<organism evidence="4 5">
    <name type="scientific">Myodes glareolus</name>
    <name type="common">Bank vole</name>
    <name type="synonym">Clethrionomys glareolus</name>
    <dbReference type="NCBI Taxonomy" id="447135"/>
    <lineage>
        <taxon>Eukaryota</taxon>
        <taxon>Metazoa</taxon>
        <taxon>Chordata</taxon>
        <taxon>Craniata</taxon>
        <taxon>Vertebrata</taxon>
        <taxon>Euteleostomi</taxon>
        <taxon>Mammalia</taxon>
        <taxon>Eutheria</taxon>
        <taxon>Euarchontoglires</taxon>
        <taxon>Glires</taxon>
        <taxon>Rodentia</taxon>
        <taxon>Myomorpha</taxon>
        <taxon>Muroidea</taxon>
        <taxon>Cricetidae</taxon>
        <taxon>Arvicolinae</taxon>
        <taxon>Myodes</taxon>
    </lineage>
</organism>
<proteinExistence type="predicted"/>
<name>A0AAW0HD70_MYOGA</name>
<dbReference type="PANTHER" id="PTHR12658:SF0">
    <property type="entry name" value="TUBULIN-SPECIFIC CHAPERONE D"/>
    <property type="match status" value="1"/>
</dbReference>
<dbReference type="PANTHER" id="PTHR12658">
    <property type="entry name" value="BETA-TUBULIN COFACTOR D"/>
    <property type="match status" value="1"/>
</dbReference>
<dbReference type="EMBL" id="JBBHLL010000589">
    <property type="protein sequence ID" value="KAK7799829.1"/>
    <property type="molecule type" value="Genomic_DNA"/>
</dbReference>